<name>A1B0P5_PARDP</name>
<dbReference type="STRING" id="318586.Pden_0978"/>
<dbReference type="EMBL" id="CP000489">
    <property type="protein sequence ID" value="ABL69089.1"/>
    <property type="molecule type" value="Genomic_DNA"/>
</dbReference>
<dbReference type="AlphaFoldDB" id="A1B0P5"/>
<evidence type="ECO:0000313" key="1">
    <source>
        <dbReference type="EMBL" id="ABL69089.1"/>
    </source>
</evidence>
<sequence>MIRSDRRDPPNQSEGKSCMFKVTAEGLIVDPNDDRPVAVFVDSFTTALGDGKQSDTVILRLFHKEWKNAGPLVPRDRVHQFAMNAHRAAELGRHLLELAAQVEKESGGTIQ</sequence>
<reference evidence="2" key="1">
    <citation type="submission" date="2006-12" db="EMBL/GenBank/DDBJ databases">
        <title>Complete sequence of chromosome 1 of Paracoccus denitrificans PD1222.</title>
        <authorList>
            <person name="Copeland A."/>
            <person name="Lucas S."/>
            <person name="Lapidus A."/>
            <person name="Barry K."/>
            <person name="Detter J.C."/>
            <person name="Glavina del Rio T."/>
            <person name="Hammon N."/>
            <person name="Israni S."/>
            <person name="Dalin E."/>
            <person name="Tice H."/>
            <person name="Pitluck S."/>
            <person name="Munk A.C."/>
            <person name="Brettin T."/>
            <person name="Bruce D."/>
            <person name="Han C."/>
            <person name="Tapia R."/>
            <person name="Gilna P."/>
            <person name="Schmutz J."/>
            <person name="Larimer F."/>
            <person name="Land M."/>
            <person name="Hauser L."/>
            <person name="Kyrpides N."/>
            <person name="Lykidis A."/>
            <person name="Spiro S."/>
            <person name="Richardson D.J."/>
            <person name="Moir J.W.B."/>
            <person name="Ferguson S.J."/>
            <person name="van Spanning R.J.M."/>
            <person name="Richardson P."/>
        </authorList>
    </citation>
    <scope>NUCLEOTIDE SEQUENCE [LARGE SCALE GENOMIC DNA]</scope>
    <source>
        <strain evidence="2">Pd 1222</strain>
    </source>
</reference>
<evidence type="ECO:0000313" key="2">
    <source>
        <dbReference type="Proteomes" id="UP000000361"/>
    </source>
</evidence>
<dbReference type="KEGG" id="pde:Pden_0978"/>
<organism evidence="1 2">
    <name type="scientific">Paracoccus denitrificans (strain Pd 1222)</name>
    <dbReference type="NCBI Taxonomy" id="318586"/>
    <lineage>
        <taxon>Bacteria</taxon>
        <taxon>Pseudomonadati</taxon>
        <taxon>Pseudomonadota</taxon>
        <taxon>Alphaproteobacteria</taxon>
        <taxon>Rhodobacterales</taxon>
        <taxon>Paracoccaceae</taxon>
        <taxon>Paracoccus</taxon>
    </lineage>
</organism>
<protein>
    <submittedName>
        <fullName evidence="1">Uncharacterized protein</fullName>
    </submittedName>
</protein>
<accession>A1B0P5</accession>
<keyword evidence="2" id="KW-1185">Reference proteome</keyword>
<dbReference type="Proteomes" id="UP000000361">
    <property type="component" value="Chromosome 1"/>
</dbReference>
<proteinExistence type="predicted"/>
<dbReference type="HOGENOM" id="CLU_2155907_0_0_5"/>
<gene>
    <name evidence="1" type="ordered locus">Pden_0978</name>
</gene>
<dbReference type="EnsemblBacteria" id="ABL69089">
    <property type="protein sequence ID" value="ABL69089"/>
    <property type="gene ID" value="Pden_0978"/>
</dbReference>